<proteinExistence type="predicted"/>
<protein>
    <recommendedName>
        <fullName evidence="4">DUF2799 domain-containing protein</fullName>
    </recommendedName>
</protein>
<keyword evidence="1" id="KW-0175">Coiled coil</keyword>
<evidence type="ECO:0000313" key="2">
    <source>
        <dbReference type="EMBL" id="EAR62625.1"/>
    </source>
</evidence>
<dbReference type="OrthoDB" id="5917215at2"/>
<dbReference type="AlphaFoldDB" id="A0A7U8C6T2"/>
<dbReference type="EMBL" id="AAOW01000002">
    <property type="protein sequence ID" value="EAR62625.1"/>
    <property type="molecule type" value="Genomic_DNA"/>
</dbReference>
<evidence type="ECO:0000313" key="3">
    <source>
        <dbReference type="Proteomes" id="UP000002171"/>
    </source>
</evidence>
<evidence type="ECO:0008006" key="4">
    <source>
        <dbReference type="Google" id="ProtNLM"/>
    </source>
</evidence>
<name>A0A7U8C6T2_NEPCE</name>
<dbReference type="PROSITE" id="PS51257">
    <property type="entry name" value="PROKAR_LIPOPROTEIN"/>
    <property type="match status" value="1"/>
</dbReference>
<reference evidence="2 3" key="1">
    <citation type="submission" date="2006-02" db="EMBL/GenBank/DDBJ databases">
        <authorList>
            <person name="Pinhassi J."/>
            <person name="Pedros-Alio C."/>
            <person name="Ferriera S."/>
            <person name="Johnson J."/>
            <person name="Kravitz S."/>
            <person name="Halpern A."/>
            <person name="Remington K."/>
            <person name="Beeson K."/>
            <person name="Tran B."/>
            <person name="Rogers Y.-H."/>
            <person name="Friedman R."/>
            <person name="Venter J.C."/>
        </authorList>
    </citation>
    <scope>NUCLEOTIDE SEQUENCE [LARGE SCALE GENOMIC DNA]</scope>
    <source>
        <strain evidence="2 3">MED92</strain>
    </source>
</reference>
<organism evidence="2 3">
    <name type="scientific">Neptuniibacter caesariensis</name>
    <dbReference type="NCBI Taxonomy" id="207954"/>
    <lineage>
        <taxon>Bacteria</taxon>
        <taxon>Pseudomonadati</taxon>
        <taxon>Pseudomonadota</taxon>
        <taxon>Gammaproteobacteria</taxon>
        <taxon>Oceanospirillales</taxon>
        <taxon>Oceanospirillaceae</taxon>
        <taxon>Neptuniibacter</taxon>
    </lineage>
</organism>
<sequence length="200" mass="23124">MRKLLILGVVVGLSGCASLSQEECLTGDWHGIGYSDGVQGKVESVLAEHQEACSEYQIKLDLQAYLNGRQQGLKTYCKPDNGYRLGLNGSTYHYVCPEPDHSAFLIMYRKGKAQYDQQQKVKKLERELSQLQRQQDSLEEQIKETENKLVADGLSSIERQRLLKQLRDLELQRPDKDYEYRQTSSLLHLEREALYRLQRE</sequence>
<dbReference type="InterPro" id="IPR021242">
    <property type="entry name" value="DUF2799"/>
</dbReference>
<comment type="caution">
    <text evidence="2">The sequence shown here is derived from an EMBL/GenBank/DDBJ whole genome shotgun (WGS) entry which is preliminary data.</text>
</comment>
<gene>
    <name evidence="2" type="ORF">MED92_05888</name>
</gene>
<dbReference type="Proteomes" id="UP000002171">
    <property type="component" value="Unassembled WGS sequence"/>
</dbReference>
<feature type="coiled-coil region" evidence="1">
    <location>
        <begin position="114"/>
        <end position="148"/>
    </location>
</feature>
<dbReference type="RefSeq" id="WP_007021643.1">
    <property type="nucleotide sequence ID" value="NZ_CH724126.1"/>
</dbReference>
<accession>A0A7U8C6T2</accession>
<keyword evidence="3" id="KW-1185">Reference proteome</keyword>
<evidence type="ECO:0000256" key="1">
    <source>
        <dbReference type="SAM" id="Coils"/>
    </source>
</evidence>
<dbReference type="Pfam" id="PF10973">
    <property type="entry name" value="DUF2799"/>
    <property type="match status" value="1"/>
</dbReference>